<evidence type="ECO:0000256" key="6">
    <source>
        <dbReference type="SAM" id="Phobius"/>
    </source>
</evidence>
<feature type="domain" description="Rhodanese" evidence="7">
    <location>
        <begin position="222"/>
        <end position="314"/>
    </location>
</feature>
<sequence length="333" mass="36850">MPIALDFFVHYAYGILFLWVLVEQLGVPVPSVPLLIAAGTLTATHRIHAIPAMFAILLACAVSDSVWYFAGVRYGARVVKLVCRLSMEASACVKKTESSFGKHGSTTLLFAKFIPGLSTVAPPIAGQTGMSYGRFLFFDLVGSLIWSSAYVFGGRFFGDIAKRYSPFFHFLGHFGVLLFAAAIVFFVLRRIWRQREFLKNLKDAGITGPELNEMLLASEENHTRAPFIVDLRHPLDYLPDPRVLPGAIRISPTELEKHCDLLPRDTDVILYCTCPNDETSGTLAQRLQKLGVHRVRPLRGGFEGWRDAGLPLVEYDATKPHETAPELVEAAAA</sequence>
<keyword evidence="5 6" id="KW-0472">Membrane</keyword>
<proteinExistence type="predicted"/>
<dbReference type="EMBL" id="FNSD01000001">
    <property type="protein sequence ID" value="SEC61970.1"/>
    <property type="molecule type" value="Genomic_DNA"/>
</dbReference>
<evidence type="ECO:0000259" key="7">
    <source>
        <dbReference type="PROSITE" id="PS50206"/>
    </source>
</evidence>
<dbReference type="Proteomes" id="UP000182409">
    <property type="component" value="Unassembled WGS sequence"/>
</dbReference>
<protein>
    <submittedName>
        <fullName evidence="8">Membrane protein DedA, SNARE-associated domain</fullName>
    </submittedName>
</protein>
<keyword evidence="3 6" id="KW-0812">Transmembrane</keyword>
<organism evidence="8 9">
    <name type="scientific">Terriglobus roseus</name>
    <dbReference type="NCBI Taxonomy" id="392734"/>
    <lineage>
        <taxon>Bacteria</taxon>
        <taxon>Pseudomonadati</taxon>
        <taxon>Acidobacteriota</taxon>
        <taxon>Terriglobia</taxon>
        <taxon>Terriglobales</taxon>
        <taxon>Acidobacteriaceae</taxon>
        <taxon>Terriglobus</taxon>
    </lineage>
</organism>
<dbReference type="PROSITE" id="PS50206">
    <property type="entry name" value="RHODANESE_3"/>
    <property type="match status" value="1"/>
</dbReference>
<dbReference type="OrthoDB" id="9782291at2"/>
<evidence type="ECO:0000256" key="3">
    <source>
        <dbReference type="ARBA" id="ARBA00022692"/>
    </source>
</evidence>
<dbReference type="InterPro" id="IPR036873">
    <property type="entry name" value="Rhodanese-like_dom_sf"/>
</dbReference>
<dbReference type="SUPFAM" id="SSF52821">
    <property type="entry name" value="Rhodanese/Cell cycle control phosphatase"/>
    <property type="match status" value="1"/>
</dbReference>
<feature type="transmembrane region" description="Helical" evidence="6">
    <location>
        <begin position="170"/>
        <end position="192"/>
    </location>
</feature>
<evidence type="ECO:0000256" key="1">
    <source>
        <dbReference type="ARBA" id="ARBA00004651"/>
    </source>
</evidence>
<dbReference type="PANTHER" id="PTHR42709">
    <property type="entry name" value="ALKALINE PHOSPHATASE LIKE PROTEIN"/>
    <property type="match status" value="1"/>
</dbReference>
<keyword evidence="2" id="KW-1003">Cell membrane</keyword>
<feature type="transmembrane region" description="Helical" evidence="6">
    <location>
        <begin position="47"/>
        <end position="70"/>
    </location>
</feature>
<feature type="transmembrane region" description="Helical" evidence="6">
    <location>
        <begin position="135"/>
        <end position="158"/>
    </location>
</feature>
<dbReference type="Pfam" id="PF00581">
    <property type="entry name" value="Rhodanese"/>
    <property type="match status" value="1"/>
</dbReference>
<dbReference type="InterPro" id="IPR032816">
    <property type="entry name" value="VTT_dom"/>
</dbReference>
<dbReference type="GO" id="GO:0005886">
    <property type="term" value="C:plasma membrane"/>
    <property type="evidence" value="ECO:0007669"/>
    <property type="project" value="UniProtKB-SubCell"/>
</dbReference>
<dbReference type="AlphaFoldDB" id="A0A1H4U0A2"/>
<evidence type="ECO:0000256" key="2">
    <source>
        <dbReference type="ARBA" id="ARBA00022475"/>
    </source>
</evidence>
<accession>A0A1H4U0A2</accession>
<gene>
    <name evidence="8" type="ORF">SAMN05443244_3913</name>
</gene>
<evidence type="ECO:0000313" key="9">
    <source>
        <dbReference type="Proteomes" id="UP000182409"/>
    </source>
</evidence>
<dbReference type="InterPro" id="IPR001763">
    <property type="entry name" value="Rhodanese-like_dom"/>
</dbReference>
<evidence type="ECO:0000256" key="4">
    <source>
        <dbReference type="ARBA" id="ARBA00022989"/>
    </source>
</evidence>
<name>A0A1H4U0A2_9BACT</name>
<evidence type="ECO:0000313" key="8">
    <source>
        <dbReference type="EMBL" id="SEC61970.1"/>
    </source>
</evidence>
<dbReference type="PANTHER" id="PTHR42709:SF6">
    <property type="entry name" value="UNDECAPRENYL PHOSPHATE TRANSPORTER A"/>
    <property type="match status" value="1"/>
</dbReference>
<dbReference type="RefSeq" id="WP_074655588.1">
    <property type="nucleotide sequence ID" value="NZ_FNSD01000001.1"/>
</dbReference>
<reference evidence="8 9" key="1">
    <citation type="submission" date="2016-10" db="EMBL/GenBank/DDBJ databases">
        <authorList>
            <person name="de Groot N.N."/>
        </authorList>
    </citation>
    <scope>NUCLEOTIDE SEQUENCE [LARGE SCALE GENOMIC DNA]</scope>
    <source>
        <strain evidence="8 9">AB35.6</strain>
    </source>
</reference>
<feature type="transmembrane region" description="Helical" evidence="6">
    <location>
        <begin position="7"/>
        <end position="27"/>
    </location>
</feature>
<dbReference type="Gene3D" id="3.40.250.10">
    <property type="entry name" value="Rhodanese-like domain"/>
    <property type="match status" value="1"/>
</dbReference>
<evidence type="ECO:0000256" key="5">
    <source>
        <dbReference type="ARBA" id="ARBA00023136"/>
    </source>
</evidence>
<dbReference type="SMART" id="SM00450">
    <property type="entry name" value="RHOD"/>
    <property type="match status" value="1"/>
</dbReference>
<keyword evidence="4 6" id="KW-1133">Transmembrane helix</keyword>
<dbReference type="InterPro" id="IPR051311">
    <property type="entry name" value="DedA_domain"/>
</dbReference>
<dbReference type="Pfam" id="PF09335">
    <property type="entry name" value="VTT_dom"/>
    <property type="match status" value="1"/>
</dbReference>
<comment type="subcellular location">
    <subcellularLocation>
        <location evidence="1">Cell membrane</location>
        <topology evidence="1">Multi-pass membrane protein</topology>
    </subcellularLocation>
</comment>